<sequence length="1105" mass="120007">MVGSGPRSAQTARSCNAEPSRPAPAPGLGAPDATLRCISRRCRINATASRQVGLSLGIFEKDNNARVPRDVVQNDGTAGSASRARGPGAALALFAFAMVAHRVFVSPGGRGCFIGRRRHGDAAAAAGVESREMPVCIMVHGDAEMRAQKLKRQSGVQYKYREDFFAAAHHPVVWAPSRRGTCVVDRPKQGDSHILTERLGACFRLLPSLVVMGLGRADLPVFESRGAAADPAAPAFAPSVCMDTVERVDSAPEKRSVAAHPSLVGSTQFGGSLDQAIDPPFPSRCRACCAQTSPRRDETFADAARLHFSSLTVAEMVNATKDRLAKLFGADKYDGDDDIPSISNADIFIEREPTVQEFFAELTPSLHDVGRYIYNLFPFIHWIGKYNLQWFIGDFIAGTTVGAVVVPQGMAYAQLAQLDVEYGLYSSFMGVLIYWFFATSKDITIGPVAVMSQVTGNVVLKARDTLPEVEGHVIASALAIITGAIIVFLGLARLGWLVEFIPLPAICAFMTGSAINILSGQVCKLMGISGINTRDAPYMVIINTLKGLPRTKLDAALGLTALFMLYLIRGTCSYMAKRQPQRAKMYFFISTLRTVFVILLYTAISAGMNVHHKNNPSISIIKNVPRGFKHAGVPEVNIEIIKAFASELPAAVIVMLIEHISISKSFGRINNYVIDPSQELVAIGVTNLLGPFLGAYPATGSFSRTAIKSKAGVRTPFAGVITAVVVLLALYALTAVFWYIPNSALAAVIIHAVGDVITPPRVVYQFWRVSPLEVPIFFAGVLVTIFSTIENGIYTTIAVSFAVVIWRMFLSRGRLLGLARIRTVKATTNGKLGPGASDEAITEESDLSVRTGFLPLDHEDGSNPRVVVQSPHPGVFIYRFAEGFNYPNSSRYLTHLTDVIFRETRRTDPATLGKLGDRPWNYVGPRNQKDLDLDTRPTLKAIILDFSSVNNIDVTAAQALIDVRNQLDRYAAPDTVNWHFANIENRWTKRALAAAGFGFRTPKPRPGEATGHWKRIFSIADLYRADTEETAAALEGKAAGDGAVVYDVEEQDPASDISRASDKDVPRDPGSARLVAVQGLNRPFFHFDLQEAVDAALLHVGERED</sequence>
<evidence type="ECO:0000256" key="2">
    <source>
        <dbReference type="ARBA" id="ARBA00022692"/>
    </source>
</evidence>
<evidence type="ECO:0000256" key="1">
    <source>
        <dbReference type="ARBA" id="ARBA00004141"/>
    </source>
</evidence>
<evidence type="ECO:0000313" key="8">
    <source>
        <dbReference type="EMBL" id="KAK4091644.1"/>
    </source>
</evidence>
<feature type="transmembrane region" description="Helical" evidence="6">
    <location>
        <begin position="472"/>
        <end position="494"/>
    </location>
</feature>
<feature type="domain" description="STAS" evidence="7">
    <location>
        <begin position="873"/>
        <end position="997"/>
    </location>
</feature>
<dbReference type="InterPro" id="IPR002645">
    <property type="entry name" value="STAS_dom"/>
</dbReference>
<keyword evidence="3 6" id="KW-1133">Transmembrane helix</keyword>
<dbReference type="NCBIfam" id="TIGR00815">
    <property type="entry name" value="sulP"/>
    <property type="match status" value="1"/>
</dbReference>
<feature type="transmembrane region" description="Helical" evidence="6">
    <location>
        <begin position="388"/>
        <end position="406"/>
    </location>
</feature>
<dbReference type="Pfam" id="PF01740">
    <property type="entry name" value="STAS"/>
    <property type="match status" value="1"/>
</dbReference>
<keyword evidence="9" id="KW-1185">Reference proteome</keyword>
<evidence type="ECO:0000256" key="3">
    <source>
        <dbReference type="ARBA" id="ARBA00022989"/>
    </source>
</evidence>
<dbReference type="Gene3D" id="3.30.750.24">
    <property type="entry name" value="STAS domain"/>
    <property type="match status" value="1"/>
</dbReference>
<evidence type="ECO:0000259" key="7">
    <source>
        <dbReference type="PROSITE" id="PS50801"/>
    </source>
</evidence>
<feature type="region of interest" description="Disordered" evidence="5">
    <location>
        <begin position="1"/>
        <end position="30"/>
    </location>
</feature>
<name>A0ABR0C664_PURLI</name>
<feature type="transmembrane region" description="Helical" evidence="6">
    <location>
        <begin position="711"/>
        <end position="730"/>
    </location>
</feature>
<dbReference type="InterPro" id="IPR001902">
    <property type="entry name" value="SLC26A/SulP_fam"/>
</dbReference>
<dbReference type="Proteomes" id="UP001287286">
    <property type="component" value="Unassembled WGS sequence"/>
</dbReference>
<dbReference type="EMBL" id="JAWRVI010000011">
    <property type="protein sequence ID" value="KAK4091644.1"/>
    <property type="molecule type" value="Genomic_DNA"/>
</dbReference>
<evidence type="ECO:0000256" key="6">
    <source>
        <dbReference type="SAM" id="Phobius"/>
    </source>
</evidence>
<feature type="transmembrane region" description="Helical" evidence="6">
    <location>
        <begin position="418"/>
        <end position="437"/>
    </location>
</feature>
<evidence type="ECO:0000256" key="4">
    <source>
        <dbReference type="ARBA" id="ARBA00023136"/>
    </source>
</evidence>
<dbReference type="Pfam" id="PF00916">
    <property type="entry name" value="Sulfate_transp"/>
    <property type="match status" value="1"/>
</dbReference>
<keyword evidence="4 6" id="KW-0472">Membrane</keyword>
<evidence type="ECO:0000313" key="9">
    <source>
        <dbReference type="Proteomes" id="UP001287286"/>
    </source>
</evidence>
<keyword evidence="2 6" id="KW-0812">Transmembrane</keyword>
<feature type="transmembrane region" description="Helical" evidence="6">
    <location>
        <begin position="766"/>
        <end position="786"/>
    </location>
</feature>
<dbReference type="InterPro" id="IPR036513">
    <property type="entry name" value="STAS_dom_sf"/>
</dbReference>
<feature type="transmembrane region" description="Helical" evidence="6">
    <location>
        <begin position="792"/>
        <end position="810"/>
    </location>
</feature>
<comment type="caution">
    <text evidence="8">The sequence shown here is derived from an EMBL/GenBank/DDBJ whole genome shotgun (WGS) entry which is preliminary data.</text>
</comment>
<dbReference type="InterPro" id="IPR011547">
    <property type="entry name" value="SLC26A/SulP_dom"/>
</dbReference>
<gene>
    <name evidence="8" type="ORF">Purlil1_4074</name>
</gene>
<dbReference type="PROSITE" id="PS01130">
    <property type="entry name" value="SLC26A"/>
    <property type="match status" value="1"/>
</dbReference>
<proteinExistence type="predicted"/>
<dbReference type="CDD" id="cd07042">
    <property type="entry name" value="STAS_SulP_like_sulfate_transporter"/>
    <property type="match status" value="1"/>
</dbReference>
<feature type="transmembrane region" description="Helical" evidence="6">
    <location>
        <begin position="585"/>
        <end position="604"/>
    </location>
</feature>
<dbReference type="PROSITE" id="PS50801">
    <property type="entry name" value="STAS"/>
    <property type="match status" value="1"/>
</dbReference>
<feature type="transmembrane region" description="Helical" evidence="6">
    <location>
        <begin position="680"/>
        <end position="699"/>
    </location>
</feature>
<feature type="region of interest" description="Disordered" evidence="5">
    <location>
        <begin position="1051"/>
        <end position="1070"/>
    </location>
</feature>
<dbReference type="SUPFAM" id="SSF52091">
    <property type="entry name" value="SpoIIaa-like"/>
    <property type="match status" value="1"/>
</dbReference>
<protein>
    <recommendedName>
        <fullName evidence="7">STAS domain-containing protein</fullName>
    </recommendedName>
</protein>
<comment type="subcellular location">
    <subcellularLocation>
        <location evidence="1">Membrane</location>
        <topology evidence="1">Multi-pass membrane protein</topology>
    </subcellularLocation>
</comment>
<dbReference type="InterPro" id="IPR018045">
    <property type="entry name" value="S04_transporter_CS"/>
</dbReference>
<feature type="transmembrane region" description="Helical" evidence="6">
    <location>
        <begin position="500"/>
        <end position="518"/>
    </location>
</feature>
<reference evidence="8 9" key="1">
    <citation type="journal article" date="2024" name="Microbiol. Resour. Announc.">
        <title>Genome annotations for the ascomycete fungi Trichoderma harzianum, Trichoderma aggressivum, and Purpureocillium lilacinum.</title>
        <authorList>
            <person name="Beijen E.P.W."/>
            <person name="Ohm R.A."/>
        </authorList>
    </citation>
    <scope>NUCLEOTIDE SEQUENCE [LARGE SCALE GENOMIC DNA]</scope>
    <source>
        <strain evidence="8 9">CBS 150709</strain>
    </source>
</reference>
<accession>A0ABR0C664</accession>
<organism evidence="8 9">
    <name type="scientific">Purpureocillium lilacinum</name>
    <name type="common">Paecilomyces lilacinus</name>
    <dbReference type="NCBI Taxonomy" id="33203"/>
    <lineage>
        <taxon>Eukaryota</taxon>
        <taxon>Fungi</taxon>
        <taxon>Dikarya</taxon>
        <taxon>Ascomycota</taxon>
        <taxon>Pezizomycotina</taxon>
        <taxon>Sordariomycetes</taxon>
        <taxon>Hypocreomycetidae</taxon>
        <taxon>Hypocreales</taxon>
        <taxon>Ophiocordycipitaceae</taxon>
        <taxon>Purpureocillium</taxon>
    </lineage>
</organism>
<dbReference type="PANTHER" id="PTHR11814">
    <property type="entry name" value="SULFATE TRANSPORTER"/>
    <property type="match status" value="1"/>
</dbReference>
<evidence type="ECO:0000256" key="5">
    <source>
        <dbReference type="SAM" id="MobiDB-lite"/>
    </source>
</evidence>